<evidence type="ECO:0000313" key="8">
    <source>
        <dbReference type="Proteomes" id="UP000610303"/>
    </source>
</evidence>
<keyword evidence="1" id="KW-0805">Transcription regulation</keyword>
<dbReference type="GO" id="GO:0003700">
    <property type="term" value="F:DNA-binding transcription factor activity"/>
    <property type="evidence" value="ECO:0007669"/>
    <property type="project" value="TreeGrafter"/>
</dbReference>
<dbReference type="PRINTS" id="PR00455">
    <property type="entry name" value="HTHTETR"/>
</dbReference>
<dbReference type="Proteomes" id="UP000610303">
    <property type="component" value="Unassembled WGS sequence"/>
</dbReference>
<dbReference type="Pfam" id="PF00440">
    <property type="entry name" value="TetR_N"/>
    <property type="match status" value="1"/>
</dbReference>
<evidence type="ECO:0000256" key="4">
    <source>
        <dbReference type="PROSITE-ProRule" id="PRU00335"/>
    </source>
</evidence>
<comment type="caution">
    <text evidence="7">The sequence shown here is derived from an EMBL/GenBank/DDBJ whole genome shotgun (WGS) entry which is preliminary data.</text>
</comment>
<dbReference type="InterPro" id="IPR009057">
    <property type="entry name" value="Homeodomain-like_sf"/>
</dbReference>
<dbReference type="InterPro" id="IPR036271">
    <property type="entry name" value="Tet_transcr_reg_TetR-rel_C_sf"/>
</dbReference>
<dbReference type="InterPro" id="IPR001647">
    <property type="entry name" value="HTH_TetR"/>
</dbReference>
<evidence type="ECO:0000256" key="3">
    <source>
        <dbReference type="ARBA" id="ARBA00023163"/>
    </source>
</evidence>
<organism evidence="7 8">
    <name type="scientific">Agromyces mediolanus</name>
    <name type="common">Corynebacterium mediolanum</name>
    <dbReference type="NCBI Taxonomy" id="41986"/>
    <lineage>
        <taxon>Bacteria</taxon>
        <taxon>Bacillati</taxon>
        <taxon>Actinomycetota</taxon>
        <taxon>Actinomycetes</taxon>
        <taxon>Micrococcales</taxon>
        <taxon>Microbacteriaceae</taxon>
        <taxon>Agromyces</taxon>
    </lineage>
</organism>
<keyword evidence="3" id="KW-0804">Transcription</keyword>
<dbReference type="PROSITE" id="PS50977">
    <property type="entry name" value="HTH_TETR_2"/>
    <property type="match status" value="1"/>
</dbReference>
<feature type="domain" description="HTH tetR-type" evidence="6">
    <location>
        <begin position="23"/>
        <end position="83"/>
    </location>
</feature>
<feature type="compositionally biased region" description="Low complexity" evidence="5">
    <location>
        <begin position="1"/>
        <end position="14"/>
    </location>
</feature>
<dbReference type="RefSeq" id="WP_189085343.1">
    <property type="nucleotide sequence ID" value="NZ_BMRJ01000002.1"/>
</dbReference>
<protein>
    <submittedName>
        <fullName evidence="7">TetR family transcriptional regulator</fullName>
    </submittedName>
</protein>
<accession>A0A918CK95</accession>
<reference evidence="7" key="2">
    <citation type="submission" date="2020-09" db="EMBL/GenBank/DDBJ databases">
        <authorList>
            <person name="Sun Q."/>
            <person name="Ohkuma M."/>
        </authorList>
    </citation>
    <scope>NUCLEOTIDE SEQUENCE</scope>
    <source>
        <strain evidence="7">JCM 3346</strain>
    </source>
</reference>
<dbReference type="EMBL" id="BMRJ01000002">
    <property type="protein sequence ID" value="GGR27482.1"/>
    <property type="molecule type" value="Genomic_DNA"/>
</dbReference>
<dbReference type="InterPro" id="IPR050109">
    <property type="entry name" value="HTH-type_TetR-like_transc_reg"/>
</dbReference>
<dbReference type="SUPFAM" id="SSF48498">
    <property type="entry name" value="Tetracyclin repressor-like, C-terminal domain"/>
    <property type="match status" value="1"/>
</dbReference>
<dbReference type="PANTHER" id="PTHR30055:SF151">
    <property type="entry name" value="TRANSCRIPTIONAL REGULATORY PROTEIN"/>
    <property type="match status" value="1"/>
</dbReference>
<dbReference type="Gene3D" id="1.10.357.10">
    <property type="entry name" value="Tetracycline Repressor, domain 2"/>
    <property type="match status" value="1"/>
</dbReference>
<feature type="region of interest" description="Disordered" evidence="5">
    <location>
        <begin position="1"/>
        <end position="20"/>
    </location>
</feature>
<reference evidence="7" key="1">
    <citation type="journal article" date="2014" name="Int. J. Syst. Evol. Microbiol.">
        <title>Complete genome sequence of Corynebacterium casei LMG S-19264T (=DSM 44701T), isolated from a smear-ripened cheese.</title>
        <authorList>
            <consortium name="US DOE Joint Genome Institute (JGI-PGF)"/>
            <person name="Walter F."/>
            <person name="Albersmeier A."/>
            <person name="Kalinowski J."/>
            <person name="Ruckert C."/>
        </authorList>
    </citation>
    <scope>NUCLEOTIDE SEQUENCE</scope>
    <source>
        <strain evidence="7">JCM 3346</strain>
    </source>
</reference>
<feature type="DNA-binding region" description="H-T-H motif" evidence="4">
    <location>
        <begin position="46"/>
        <end position="65"/>
    </location>
</feature>
<sequence length="237" mass="26462">MSTPKSADAASAGSGRKRRARDSLSRELIVAAAEEIAQQEGLEKLTFQAIGEKLGAHPTSLYRHFRDKDELMLVLIDTLRARSYAGAMIATDDWVADVRAQARLIHDHYMRYPEFALQMATRRPTDFGSMDFMIGALRRAGYGAEESALYARALGQLVRSATSIQAAIEAQPAEIRELDEVTWEIDFRRLDPEDYPNITWAGSLPGIRDPRAWETALELMIESIVRRAPGRDGAQPD</sequence>
<proteinExistence type="predicted"/>
<dbReference type="PANTHER" id="PTHR30055">
    <property type="entry name" value="HTH-TYPE TRANSCRIPTIONAL REGULATOR RUTR"/>
    <property type="match status" value="1"/>
</dbReference>
<dbReference type="SUPFAM" id="SSF46689">
    <property type="entry name" value="Homeodomain-like"/>
    <property type="match status" value="1"/>
</dbReference>
<evidence type="ECO:0000259" key="6">
    <source>
        <dbReference type="PROSITE" id="PS50977"/>
    </source>
</evidence>
<evidence type="ECO:0000313" key="7">
    <source>
        <dbReference type="EMBL" id="GGR27482.1"/>
    </source>
</evidence>
<name>A0A918CK95_AGRME</name>
<gene>
    <name evidence="7" type="ORF">GCM10010196_21350</name>
</gene>
<dbReference type="GO" id="GO:0000976">
    <property type="term" value="F:transcription cis-regulatory region binding"/>
    <property type="evidence" value="ECO:0007669"/>
    <property type="project" value="TreeGrafter"/>
</dbReference>
<keyword evidence="2 4" id="KW-0238">DNA-binding</keyword>
<evidence type="ECO:0000256" key="1">
    <source>
        <dbReference type="ARBA" id="ARBA00023015"/>
    </source>
</evidence>
<dbReference type="Gene3D" id="1.10.10.60">
    <property type="entry name" value="Homeodomain-like"/>
    <property type="match status" value="1"/>
</dbReference>
<dbReference type="AlphaFoldDB" id="A0A918CK95"/>
<keyword evidence="8" id="KW-1185">Reference proteome</keyword>
<evidence type="ECO:0000256" key="2">
    <source>
        <dbReference type="ARBA" id="ARBA00023125"/>
    </source>
</evidence>
<evidence type="ECO:0000256" key="5">
    <source>
        <dbReference type="SAM" id="MobiDB-lite"/>
    </source>
</evidence>